<evidence type="ECO:0000313" key="15">
    <source>
        <dbReference type="Proteomes" id="UP000238823"/>
    </source>
</evidence>
<evidence type="ECO:0000259" key="13">
    <source>
        <dbReference type="Pfam" id="PF18075"/>
    </source>
</evidence>
<evidence type="ECO:0000259" key="12">
    <source>
        <dbReference type="Pfam" id="PF02687"/>
    </source>
</evidence>
<evidence type="ECO:0000256" key="2">
    <source>
        <dbReference type="ARBA" id="ARBA00007379"/>
    </source>
</evidence>
<evidence type="ECO:0000256" key="9">
    <source>
        <dbReference type="ARBA" id="ARBA00023306"/>
    </source>
</evidence>
<evidence type="ECO:0000256" key="4">
    <source>
        <dbReference type="ARBA" id="ARBA00022475"/>
    </source>
</evidence>
<comment type="caution">
    <text evidence="14">The sequence shown here is derived from an EMBL/GenBank/DDBJ whole genome shotgun (WGS) entry which is preliminary data.</text>
</comment>
<accession>A0A2S9YTT0</accession>
<feature type="region of interest" description="Disordered" evidence="10">
    <location>
        <begin position="116"/>
        <end position="164"/>
    </location>
</feature>
<dbReference type="InterPro" id="IPR004513">
    <property type="entry name" value="FtsX"/>
</dbReference>
<evidence type="ECO:0000256" key="7">
    <source>
        <dbReference type="ARBA" id="ARBA00022989"/>
    </source>
</evidence>
<evidence type="ECO:0000313" key="14">
    <source>
        <dbReference type="EMBL" id="PRQ08494.1"/>
    </source>
</evidence>
<proteinExistence type="inferred from homology"/>
<evidence type="ECO:0000256" key="8">
    <source>
        <dbReference type="ARBA" id="ARBA00023136"/>
    </source>
</evidence>
<dbReference type="GO" id="GO:0051301">
    <property type="term" value="P:cell division"/>
    <property type="evidence" value="ECO:0007669"/>
    <property type="project" value="UniProtKB-KW"/>
</dbReference>
<keyword evidence="8 11" id="KW-0472">Membrane</keyword>
<feature type="transmembrane region" description="Helical" evidence="11">
    <location>
        <begin position="440"/>
        <end position="461"/>
    </location>
</feature>
<evidence type="ECO:0000256" key="3">
    <source>
        <dbReference type="ARBA" id="ARBA00021907"/>
    </source>
</evidence>
<comment type="subcellular location">
    <subcellularLocation>
        <location evidence="1">Cell membrane</location>
        <topology evidence="1">Multi-pass membrane protein</topology>
    </subcellularLocation>
</comment>
<comment type="similarity">
    <text evidence="2">Belongs to the ABC-4 integral membrane protein family. FtsX subfamily.</text>
</comment>
<keyword evidence="6 11" id="KW-0812">Transmembrane</keyword>
<keyword evidence="4" id="KW-1003">Cell membrane</keyword>
<dbReference type="RefSeq" id="WP_106088806.1">
    <property type="nucleotide sequence ID" value="NZ_PVNL01000041.1"/>
</dbReference>
<dbReference type="Proteomes" id="UP000238823">
    <property type="component" value="Unassembled WGS sequence"/>
</dbReference>
<dbReference type="InterPro" id="IPR003838">
    <property type="entry name" value="ABC3_permease_C"/>
</dbReference>
<name>A0A2S9YTT0_9BACT</name>
<gene>
    <name evidence="14" type="primary">ftsX</name>
    <name evidence="14" type="ORF">ENSA7_17800</name>
</gene>
<dbReference type="PANTHER" id="PTHR47755">
    <property type="entry name" value="CELL DIVISION PROTEIN FTSX"/>
    <property type="match status" value="1"/>
</dbReference>
<evidence type="ECO:0000256" key="1">
    <source>
        <dbReference type="ARBA" id="ARBA00004651"/>
    </source>
</evidence>
<evidence type="ECO:0000256" key="11">
    <source>
        <dbReference type="SAM" id="Phobius"/>
    </source>
</evidence>
<dbReference type="GO" id="GO:0032153">
    <property type="term" value="C:cell division site"/>
    <property type="evidence" value="ECO:0007669"/>
    <property type="project" value="TreeGrafter"/>
</dbReference>
<dbReference type="Pfam" id="PF02687">
    <property type="entry name" value="FtsX"/>
    <property type="match status" value="1"/>
</dbReference>
<protein>
    <recommendedName>
        <fullName evidence="3">Cell division protein FtsX</fullName>
    </recommendedName>
</protein>
<organism evidence="14 15">
    <name type="scientific">Enhygromyxa salina</name>
    <dbReference type="NCBI Taxonomy" id="215803"/>
    <lineage>
        <taxon>Bacteria</taxon>
        <taxon>Pseudomonadati</taxon>
        <taxon>Myxococcota</taxon>
        <taxon>Polyangia</taxon>
        <taxon>Nannocystales</taxon>
        <taxon>Nannocystaceae</taxon>
        <taxon>Enhygromyxa</taxon>
    </lineage>
</organism>
<dbReference type="AlphaFoldDB" id="A0A2S9YTT0"/>
<feature type="domain" description="ABC3 transporter permease C-terminal" evidence="12">
    <location>
        <begin position="353"/>
        <end position="464"/>
    </location>
</feature>
<evidence type="ECO:0000256" key="10">
    <source>
        <dbReference type="SAM" id="MobiDB-lite"/>
    </source>
</evidence>
<dbReference type="InterPro" id="IPR040690">
    <property type="entry name" value="FtsX_ECD"/>
</dbReference>
<dbReference type="Gene3D" id="3.30.70.3040">
    <property type="match status" value="1"/>
</dbReference>
<feature type="compositionally biased region" description="Acidic residues" evidence="10">
    <location>
        <begin position="117"/>
        <end position="149"/>
    </location>
</feature>
<reference evidence="14 15" key="1">
    <citation type="submission" date="2018-03" db="EMBL/GenBank/DDBJ databases">
        <title>Draft Genome Sequences of the Obligatory Marine Myxobacteria Enhygromyxa salina SWB007.</title>
        <authorList>
            <person name="Poehlein A."/>
            <person name="Moghaddam J.A."/>
            <person name="Harms H."/>
            <person name="Alanjari M."/>
            <person name="Koenig G.M."/>
            <person name="Daniel R."/>
            <person name="Schaeberle T.F."/>
        </authorList>
    </citation>
    <scope>NUCLEOTIDE SEQUENCE [LARGE SCALE GENOMIC DNA]</scope>
    <source>
        <strain evidence="14 15">SWB007</strain>
    </source>
</reference>
<feature type="transmembrane region" description="Helical" evidence="11">
    <location>
        <begin position="348"/>
        <end position="375"/>
    </location>
</feature>
<keyword evidence="9" id="KW-0131">Cell cycle</keyword>
<sequence length="473" mass="50843">MPATERQLQVEMGLEIAVSDSPQREPAREATISLFPGAWVNELQDHELEDHEDEWDEDFEDVLLEASDLIEVEAARTGAGLPALGAVEPEADDPAPEDTIQDRILAEETVQARVEDPAEFEAEVEIDPEPEAEVAEPEPEPEPDPDPEPELQQPAARQSTDPIRVPAWSGVNGFAYVVSRGLRGMGQSPLVQLLAIGTMAVCMLLLGTTMLIFQNAQRVAHDLGVDSPVTVYMQPGVDPAVATELRERIAALPEVERAVRVTPEIALERLQAGLGQGADLDAERAELLAGVDASTLPDSIELSLIAGVEPGFADALATRVQAMDGVDEVAVLGPWVQQVESMLTTLRWLAFGVAALVSLACLAIVWSTIRLGVFARRSEIHILRLVGGTARFVRGPFLIEGVLQGVLGTALALACLWLSFELVRPFLERGMSLMFAAGSLHFFTTVQMIVALGFGALLGVIGSRAAVARHTEA</sequence>
<feature type="transmembrane region" description="Helical" evidence="11">
    <location>
        <begin position="396"/>
        <end position="420"/>
    </location>
</feature>
<dbReference type="OrthoDB" id="9813411at2"/>
<feature type="transmembrane region" description="Helical" evidence="11">
    <location>
        <begin position="190"/>
        <end position="213"/>
    </location>
</feature>
<keyword evidence="5 14" id="KW-0132">Cell division</keyword>
<dbReference type="PANTHER" id="PTHR47755:SF1">
    <property type="entry name" value="CELL DIVISION PROTEIN FTSX"/>
    <property type="match status" value="1"/>
</dbReference>
<dbReference type="Pfam" id="PF18075">
    <property type="entry name" value="FtsX_ECD"/>
    <property type="match status" value="1"/>
</dbReference>
<dbReference type="EMBL" id="PVNL01000041">
    <property type="protein sequence ID" value="PRQ08494.1"/>
    <property type="molecule type" value="Genomic_DNA"/>
</dbReference>
<evidence type="ECO:0000256" key="6">
    <source>
        <dbReference type="ARBA" id="ARBA00022692"/>
    </source>
</evidence>
<dbReference type="GO" id="GO:0005886">
    <property type="term" value="C:plasma membrane"/>
    <property type="evidence" value="ECO:0007669"/>
    <property type="project" value="UniProtKB-SubCell"/>
</dbReference>
<evidence type="ECO:0000256" key="5">
    <source>
        <dbReference type="ARBA" id="ARBA00022618"/>
    </source>
</evidence>
<feature type="domain" description="FtsX extracellular" evidence="13">
    <location>
        <begin position="229"/>
        <end position="329"/>
    </location>
</feature>
<keyword evidence="7 11" id="KW-1133">Transmembrane helix</keyword>